<keyword evidence="8" id="KW-1185">Reference proteome</keyword>
<organism evidence="7 8">
    <name type="scientific">Bradyrhizobium ivorense</name>
    <dbReference type="NCBI Taxonomy" id="2511166"/>
    <lineage>
        <taxon>Bacteria</taxon>
        <taxon>Pseudomonadati</taxon>
        <taxon>Pseudomonadota</taxon>
        <taxon>Alphaproteobacteria</taxon>
        <taxon>Hyphomicrobiales</taxon>
        <taxon>Nitrobacteraceae</taxon>
        <taxon>Bradyrhizobium</taxon>
    </lineage>
</organism>
<dbReference type="InterPro" id="IPR036271">
    <property type="entry name" value="Tet_transcr_reg_TetR-rel_C_sf"/>
</dbReference>
<evidence type="ECO:0000256" key="4">
    <source>
        <dbReference type="PROSITE-ProRule" id="PRU00335"/>
    </source>
</evidence>
<dbReference type="Pfam" id="PF16925">
    <property type="entry name" value="TetR_C_13"/>
    <property type="match status" value="1"/>
</dbReference>
<evidence type="ECO:0000256" key="1">
    <source>
        <dbReference type="ARBA" id="ARBA00023015"/>
    </source>
</evidence>
<comment type="caution">
    <text evidence="7">The sequence shown here is derived from an EMBL/GenBank/DDBJ whole genome shotgun (WGS) entry which is preliminary data.</text>
</comment>
<dbReference type="InterPro" id="IPR011075">
    <property type="entry name" value="TetR_C"/>
</dbReference>
<keyword evidence="2 4" id="KW-0238">DNA-binding</keyword>
<dbReference type="EMBL" id="CAADFC020000007">
    <property type="protein sequence ID" value="VIO68562.1"/>
    <property type="molecule type" value="Genomic_DNA"/>
</dbReference>
<dbReference type="InterPro" id="IPR009057">
    <property type="entry name" value="Homeodomain-like_sf"/>
</dbReference>
<evidence type="ECO:0000259" key="6">
    <source>
        <dbReference type="PROSITE" id="PS50977"/>
    </source>
</evidence>
<reference evidence="7" key="1">
    <citation type="submission" date="2019-02" db="EMBL/GenBank/DDBJ databases">
        <authorList>
            <person name="Pothier F.J."/>
        </authorList>
    </citation>
    <scope>NUCLEOTIDE SEQUENCE</scope>
    <source>
        <strain evidence="7">CI-1B</strain>
    </source>
</reference>
<dbReference type="SUPFAM" id="SSF46689">
    <property type="entry name" value="Homeodomain-like"/>
    <property type="match status" value="1"/>
</dbReference>
<gene>
    <name evidence="7" type="primary">comR_3</name>
    <name evidence="7" type="ORF">CI1B_21840</name>
</gene>
<dbReference type="Gene3D" id="1.10.357.10">
    <property type="entry name" value="Tetracycline Repressor, domain 2"/>
    <property type="match status" value="1"/>
</dbReference>
<feature type="DNA-binding region" description="H-T-H motif" evidence="4">
    <location>
        <begin position="56"/>
        <end position="75"/>
    </location>
</feature>
<feature type="domain" description="HTH tetR-type" evidence="6">
    <location>
        <begin position="33"/>
        <end position="93"/>
    </location>
</feature>
<evidence type="ECO:0000313" key="8">
    <source>
        <dbReference type="Proteomes" id="UP000328092"/>
    </source>
</evidence>
<keyword evidence="1" id="KW-0805">Transcription regulation</keyword>
<dbReference type="OrthoDB" id="9795242at2"/>
<dbReference type="Gene3D" id="1.10.10.60">
    <property type="entry name" value="Homeodomain-like"/>
    <property type="match status" value="1"/>
</dbReference>
<feature type="region of interest" description="Disordered" evidence="5">
    <location>
        <begin position="1"/>
        <end position="34"/>
    </location>
</feature>
<dbReference type="PANTHER" id="PTHR47506:SF1">
    <property type="entry name" value="HTH-TYPE TRANSCRIPTIONAL REGULATOR YJDC"/>
    <property type="match status" value="1"/>
</dbReference>
<accession>A0A508SZM3</accession>
<evidence type="ECO:0000256" key="3">
    <source>
        <dbReference type="ARBA" id="ARBA00023163"/>
    </source>
</evidence>
<evidence type="ECO:0000256" key="2">
    <source>
        <dbReference type="ARBA" id="ARBA00023125"/>
    </source>
</evidence>
<dbReference type="GO" id="GO:0003677">
    <property type="term" value="F:DNA binding"/>
    <property type="evidence" value="ECO:0007669"/>
    <property type="project" value="UniProtKB-UniRule"/>
</dbReference>
<proteinExistence type="predicted"/>
<sequence length="224" mass="24304">MVQKNKQPPSAAKPQAAKAAAPAEPKRRGRPRAYEPDVALGRALELFRRDGFAATSLDDLSAATGMNRPSLYGAFGDKRALYIKSYQRYRDEARAAMIEIFRAEAPLRDRLARIYAIALDIYLSGASGPRGCFTVMTAASEAVSDPDIRAMVLEGLTEMDKAFSTCFRLAKERGELPEGADPIALAQLASATIHTIAIRARAHVPRKELEAIVQGAIDVMCGPK</sequence>
<dbReference type="Proteomes" id="UP000328092">
    <property type="component" value="Unassembled WGS sequence"/>
</dbReference>
<dbReference type="InterPro" id="IPR001647">
    <property type="entry name" value="HTH_TetR"/>
</dbReference>
<name>A0A508SZM3_9BRAD</name>
<evidence type="ECO:0000256" key="5">
    <source>
        <dbReference type="SAM" id="MobiDB-lite"/>
    </source>
</evidence>
<dbReference type="PANTHER" id="PTHR47506">
    <property type="entry name" value="TRANSCRIPTIONAL REGULATORY PROTEIN"/>
    <property type="match status" value="1"/>
</dbReference>
<protein>
    <submittedName>
        <fullName evidence="7">HTH-type transcriptional repressor ComR</fullName>
    </submittedName>
</protein>
<dbReference type="Pfam" id="PF00440">
    <property type="entry name" value="TetR_N"/>
    <property type="match status" value="1"/>
</dbReference>
<dbReference type="RefSeq" id="WP_139858958.1">
    <property type="nucleotide sequence ID" value="NZ_CAADFC020000007.1"/>
</dbReference>
<dbReference type="SUPFAM" id="SSF48498">
    <property type="entry name" value="Tetracyclin repressor-like, C-terminal domain"/>
    <property type="match status" value="1"/>
</dbReference>
<keyword evidence="3" id="KW-0804">Transcription</keyword>
<evidence type="ECO:0000313" key="7">
    <source>
        <dbReference type="EMBL" id="VIO68562.1"/>
    </source>
</evidence>
<feature type="compositionally biased region" description="Low complexity" evidence="5">
    <location>
        <begin position="1"/>
        <end position="23"/>
    </location>
</feature>
<dbReference type="PROSITE" id="PS50977">
    <property type="entry name" value="HTH_TETR_2"/>
    <property type="match status" value="1"/>
</dbReference>
<dbReference type="AlphaFoldDB" id="A0A508SZM3"/>